<dbReference type="Pfam" id="PF26273">
    <property type="entry name" value="Gly_zipper"/>
    <property type="match status" value="1"/>
</dbReference>
<comment type="caution">
    <text evidence="3">The sequence shown here is derived from an EMBL/GenBank/DDBJ whole genome shotgun (WGS) entry which is preliminary data.</text>
</comment>
<gene>
    <name evidence="3" type="ORF">ACFQHR_04350</name>
</gene>
<dbReference type="RefSeq" id="WP_066622676.1">
    <property type="nucleotide sequence ID" value="NZ_JBHSYQ010000003.1"/>
</dbReference>
<dbReference type="Proteomes" id="UP001596405">
    <property type="component" value="Unassembled WGS sequence"/>
</dbReference>
<dbReference type="EMBL" id="JBHSYQ010000003">
    <property type="protein sequence ID" value="MFC6996840.1"/>
    <property type="molecule type" value="Genomic_DNA"/>
</dbReference>
<feature type="transmembrane region" description="Helical" evidence="1">
    <location>
        <begin position="126"/>
        <end position="144"/>
    </location>
</feature>
<dbReference type="InterPro" id="IPR058598">
    <property type="entry name" value="Gly_zipper-like_dom"/>
</dbReference>
<reference evidence="4" key="1">
    <citation type="journal article" date="2019" name="Int. J. Syst. Evol. Microbiol.">
        <title>The Global Catalogue of Microorganisms (GCM) 10K type strain sequencing project: providing services to taxonomists for standard genome sequencing and annotation.</title>
        <authorList>
            <consortium name="The Broad Institute Genomics Platform"/>
            <consortium name="The Broad Institute Genome Sequencing Center for Infectious Disease"/>
            <person name="Wu L."/>
            <person name="Ma J."/>
        </authorList>
    </citation>
    <scope>NUCLEOTIDE SEQUENCE [LARGE SCALE GENOMIC DNA]</scope>
    <source>
        <strain evidence="4">CGMCC 4.7393</strain>
    </source>
</reference>
<accession>A0ABW2DIK4</accession>
<keyword evidence="1" id="KW-0472">Membrane</keyword>
<evidence type="ECO:0000313" key="3">
    <source>
        <dbReference type="EMBL" id="MFC6996840.1"/>
    </source>
</evidence>
<keyword evidence="4" id="KW-1185">Reference proteome</keyword>
<organism evidence="3 4">
    <name type="scientific">Rufibacter roseus</name>
    <dbReference type="NCBI Taxonomy" id="1567108"/>
    <lineage>
        <taxon>Bacteria</taxon>
        <taxon>Pseudomonadati</taxon>
        <taxon>Bacteroidota</taxon>
        <taxon>Cytophagia</taxon>
        <taxon>Cytophagales</taxon>
        <taxon>Hymenobacteraceae</taxon>
        <taxon>Rufibacter</taxon>
    </lineage>
</organism>
<sequence>MTIPLEPWLQQTALELENRSQLYKEQELKNYFVPFLRNLLTKLPSLPASDQELVSLQQKIEELVSLIPPTYDVKSKEYRVYLSKVDSLKSKLKERFKLVRKGHYKTIWLPLGIAIGLPWGAAFKNIAMGIPIGLCLGLFIGSYLDSKAEKEGRVI</sequence>
<feature type="domain" description="Glycine zipper-like" evidence="2">
    <location>
        <begin position="108"/>
        <end position="146"/>
    </location>
</feature>
<keyword evidence="1" id="KW-1133">Transmembrane helix</keyword>
<proteinExistence type="predicted"/>
<evidence type="ECO:0000313" key="4">
    <source>
        <dbReference type="Proteomes" id="UP001596405"/>
    </source>
</evidence>
<name>A0ABW2DIK4_9BACT</name>
<evidence type="ECO:0000256" key="1">
    <source>
        <dbReference type="SAM" id="Phobius"/>
    </source>
</evidence>
<protein>
    <recommendedName>
        <fullName evidence="2">Glycine zipper-like domain-containing protein</fullName>
    </recommendedName>
</protein>
<feature type="transmembrane region" description="Helical" evidence="1">
    <location>
        <begin position="102"/>
        <end position="120"/>
    </location>
</feature>
<evidence type="ECO:0000259" key="2">
    <source>
        <dbReference type="Pfam" id="PF26273"/>
    </source>
</evidence>
<keyword evidence="1" id="KW-0812">Transmembrane</keyword>